<protein>
    <submittedName>
        <fullName evidence="7">NfeD family protein</fullName>
    </submittedName>
</protein>
<dbReference type="PANTHER" id="PTHR33507">
    <property type="entry name" value="INNER MEMBRANE PROTEIN YBBJ"/>
    <property type="match status" value="1"/>
</dbReference>
<organism evidence="7 8">
    <name type="scientific">Corallincola platygyrae</name>
    <dbReference type="NCBI Taxonomy" id="1193278"/>
    <lineage>
        <taxon>Bacteria</taxon>
        <taxon>Pseudomonadati</taxon>
        <taxon>Pseudomonadota</taxon>
        <taxon>Gammaproteobacteria</taxon>
        <taxon>Alteromonadales</taxon>
        <taxon>Psychromonadaceae</taxon>
        <taxon>Corallincola</taxon>
    </lineage>
</organism>
<evidence type="ECO:0000313" key="7">
    <source>
        <dbReference type="EMBL" id="MFD2096538.1"/>
    </source>
</evidence>
<evidence type="ECO:0000256" key="5">
    <source>
        <dbReference type="SAM" id="Phobius"/>
    </source>
</evidence>
<dbReference type="EMBL" id="JBHUHT010000012">
    <property type="protein sequence ID" value="MFD2096538.1"/>
    <property type="molecule type" value="Genomic_DNA"/>
</dbReference>
<sequence>MPVFEFLQTMGPEAWAIIGVALIIIEVFAPSSFLLWPGLAALTTSVVMLLTPMAWQEQFILFAVLSIIITLVGRRFYNPVKIDSDQPNLNIVSSRYIGHIYPLAEDSHGSRGRVKIGDSLWLADIEGGKPLRAGTPVQVVGQEDTVLKVKEATEASN</sequence>
<evidence type="ECO:0000256" key="2">
    <source>
        <dbReference type="ARBA" id="ARBA00022692"/>
    </source>
</evidence>
<evidence type="ECO:0000259" key="6">
    <source>
        <dbReference type="Pfam" id="PF01957"/>
    </source>
</evidence>
<evidence type="ECO:0000313" key="8">
    <source>
        <dbReference type="Proteomes" id="UP001597380"/>
    </source>
</evidence>
<keyword evidence="4 5" id="KW-0472">Membrane</keyword>
<evidence type="ECO:0000256" key="3">
    <source>
        <dbReference type="ARBA" id="ARBA00022989"/>
    </source>
</evidence>
<comment type="subcellular location">
    <subcellularLocation>
        <location evidence="1">Membrane</location>
        <topology evidence="1">Multi-pass membrane protein</topology>
    </subcellularLocation>
</comment>
<reference evidence="8" key="1">
    <citation type="journal article" date="2019" name="Int. J. Syst. Evol. Microbiol.">
        <title>The Global Catalogue of Microorganisms (GCM) 10K type strain sequencing project: providing services to taxonomists for standard genome sequencing and annotation.</title>
        <authorList>
            <consortium name="The Broad Institute Genomics Platform"/>
            <consortium name="The Broad Institute Genome Sequencing Center for Infectious Disease"/>
            <person name="Wu L."/>
            <person name="Ma J."/>
        </authorList>
    </citation>
    <scope>NUCLEOTIDE SEQUENCE [LARGE SCALE GENOMIC DNA]</scope>
    <source>
        <strain evidence="8">CGMCC 1.10992</strain>
    </source>
</reference>
<keyword evidence="2 5" id="KW-0812">Transmembrane</keyword>
<comment type="caution">
    <text evidence="7">The sequence shown here is derived from an EMBL/GenBank/DDBJ whole genome shotgun (WGS) entry which is preliminary data.</text>
</comment>
<accession>A0ABW4XQI5</accession>
<dbReference type="InterPro" id="IPR012340">
    <property type="entry name" value="NA-bd_OB-fold"/>
</dbReference>
<name>A0ABW4XQI5_9GAMM</name>
<dbReference type="PANTHER" id="PTHR33507:SF3">
    <property type="entry name" value="INNER MEMBRANE PROTEIN YBBJ"/>
    <property type="match status" value="1"/>
</dbReference>
<gene>
    <name evidence="7" type="ORF">ACFSJ3_11120</name>
</gene>
<evidence type="ECO:0000256" key="4">
    <source>
        <dbReference type="ARBA" id="ARBA00023136"/>
    </source>
</evidence>
<dbReference type="Proteomes" id="UP001597380">
    <property type="component" value="Unassembled WGS sequence"/>
</dbReference>
<dbReference type="RefSeq" id="WP_345339074.1">
    <property type="nucleotide sequence ID" value="NZ_BAABLI010000008.1"/>
</dbReference>
<dbReference type="InterPro" id="IPR052165">
    <property type="entry name" value="Membrane_assoc_protease"/>
</dbReference>
<dbReference type="Pfam" id="PF01957">
    <property type="entry name" value="NfeD"/>
    <property type="match status" value="1"/>
</dbReference>
<dbReference type="InterPro" id="IPR002810">
    <property type="entry name" value="NfeD-like_C"/>
</dbReference>
<evidence type="ECO:0000256" key="1">
    <source>
        <dbReference type="ARBA" id="ARBA00004141"/>
    </source>
</evidence>
<feature type="domain" description="NfeD-like C-terminal" evidence="6">
    <location>
        <begin position="95"/>
        <end position="150"/>
    </location>
</feature>
<keyword evidence="3 5" id="KW-1133">Transmembrane helix</keyword>
<feature type="transmembrane region" description="Helical" evidence="5">
    <location>
        <begin position="59"/>
        <end position="77"/>
    </location>
</feature>
<proteinExistence type="predicted"/>
<keyword evidence="8" id="KW-1185">Reference proteome</keyword>
<feature type="transmembrane region" description="Helical" evidence="5">
    <location>
        <begin position="12"/>
        <end position="29"/>
    </location>
</feature>
<dbReference type="Gene3D" id="2.40.50.140">
    <property type="entry name" value="Nucleic acid-binding proteins"/>
    <property type="match status" value="1"/>
</dbReference>